<dbReference type="Pfam" id="PF14651">
    <property type="entry name" value="Lipocalin_7"/>
    <property type="match status" value="1"/>
</dbReference>
<dbReference type="PANTHER" id="PTHR11955">
    <property type="entry name" value="FATTY ACID BINDING PROTEIN"/>
    <property type="match status" value="1"/>
</dbReference>
<dbReference type="InterPro" id="IPR000463">
    <property type="entry name" value="Fatty_acid-bd"/>
</dbReference>
<sequence length="120" mass="13717">MAFNGAWQMYSQENHEEFFKVLSVSDTLIRIMRDVKPVTEIKQNGEDFVVTVKTPLRSTTNSFTLGRESIINTLDGKKLKCMVRLEDGKLICTTEKFTHVREVQGEEMVEVSGLSRLRSS</sequence>
<dbReference type="SUPFAM" id="SSF50814">
    <property type="entry name" value="Lipocalins"/>
    <property type="match status" value="1"/>
</dbReference>
<protein>
    <submittedName>
        <fullName evidence="2">Uncharacterized protein</fullName>
    </submittedName>
</protein>
<dbReference type="Gene3D" id="2.40.128.20">
    <property type="match status" value="1"/>
</dbReference>
<name>A0AAV6H1N8_9TELE</name>
<evidence type="ECO:0000256" key="1">
    <source>
        <dbReference type="ARBA" id="ARBA00008390"/>
    </source>
</evidence>
<reference evidence="2" key="1">
    <citation type="submission" date="2020-10" db="EMBL/GenBank/DDBJ databases">
        <title>Chromosome-scale genome assembly of the Allis shad, Alosa alosa.</title>
        <authorList>
            <person name="Margot Z."/>
            <person name="Christophe K."/>
            <person name="Cabau C."/>
            <person name="Louis A."/>
            <person name="Berthelot C."/>
            <person name="Parey E."/>
            <person name="Roest Crollius H."/>
            <person name="Montfort J."/>
            <person name="Robinson-Rechavi M."/>
            <person name="Bucao C."/>
            <person name="Bouchez O."/>
            <person name="Gislard M."/>
            <person name="Lluch J."/>
            <person name="Milhes M."/>
            <person name="Lampietro C."/>
            <person name="Lopez Roques C."/>
            <person name="Donnadieu C."/>
            <person name="Braasch I."/>
            <person name="Desvignes T."/>
            <person name="Postlethwait J."/>
            <person name="Bobe J."/>
            <person name="Guiguen Y."/>
        </authorList>
    </citation>
    <scope>NUCLEOTIDE SEQUENCE</scope>
    <source>
        <strain evidence="2">M-15738</strain>
        <tissue evidence="2">Blood</tissue>
    </source>
</reference>
<comment type="caution">
    <text evidence="2">The sequence shown here is derived from an EMBL/GenBank/DDBJ whole genome shotgun (WGS) entry which is preliminary data.</text>
</comment>
<proteinExistence type="inferred from homology"/>
<dbReference type="AlphaFoldDB" id="A0AAV6H1N8"/>
<organism evidence="2 3">
    <name type="scientific">Alosa alosa</name>
    <name type="common">allis shad</name>
    <dbReference type="NCBI Taxonomy" id="278164"/>
    <lineage>
        <taxon>Eukaryota</taxon>
        <taxon>Metazoa</taxon>
        <taxon>Chordata</taxon>
        <taxon>Craniata</taxon>
        <taxon>Vertebrata</taxon>
        <taxon>Euteleostomi</taxon>
        <taxon>Actinopterygii</taxon>
        <taxon>Neopterygii</taxon>
        <taxon>Teleostei</taxon>
        <taxon>Clupei</taxon>
        <taxon>Clupeiformes</taxon>
        <taxon>Clupeoidei</taxon>
        <taxon>Clupeidae</taxon>
        <taxon>Alosa</taxon>
    </lineage>
</organism>
<dbReference type="GO" id="GO:0008289">
    <property type="term" value="F:lipid binding"/>
    <property type="evidence" value="ECO:0007669"/>
    <property type="project" value="InterPro"/>
</dbReference>
<keyword evidence="3" id="KW-1185">Reference proteome</keyword>
<evidence type="ECO:0000313" key="2">
    <source>
        <dbReference type="EMBL" id="KAG5280007.1"/>
    </source>
</evidence>
<accession>A0AAV6H1N8</accession>
<dbReference type="Proteomes" id="UP000823561">
    <property type="component" value="Chromosome 6"/>
</dbReference>
<dbReference type="EMBL" id="JADWDJ010000006">
    <property type="protein sequence ID" value="KAG5280007.1"/>
    <property type="molecule type" value="Genomic_DNA"/>
</dbReference>
<gene>
    <name evidence="2" type="ORF">AALO_G00083910</name>
</gene>
<dbReference type="PRINTS" id="PR00178">
    <property type="entry name" value="FATTYACIDBP"/>
</dbReference>
<dbReference type="InterPro" id="IPR012674">
    <property type="entry name" value="Calycin"/>
</dbReference>
<dbReference type="InterPro" id="IPR031259">
    <property type="entry name" value="ILBP"/>
</dbReference>
<evidence type="ECO:0000313" key="3">
    <source>
        <dbReference type="Proteomes" id="UP000823561"/>
    </source>
</evidence>
<comment type="similarity">
    <text evidence="1">Belongs to the calycin superfamily. Fatty-acid binding protein (FABP) family.</text>
</comment>